<evidence type="ECO:0000313" key="3">
    <source>
        <dbReference type="Proteomes" id="UP000619260"/>
    </source>
</evidence>
<dbReference type="Proteomes" id="UP000619260">
    <property type="component" value="Unassembled WGS sequence"/>
</dbReference>
<dbReference type="EMBL" id="BOPF01000057">
    <property type="protein sequence ID" value="GIJ51902.1"/>
    <property type="molecule type" value="Genomic_DNA"/>
</dbReference>
<keyword evidence="3" id="KW-1185">Reference proteome</keyword>
<organism evidence="2 3">
    <name type="scientific">Virgisporangium aliadipatigenens</name>
    <dbReference type="NCBI Taxonomy" id="741659"/>
    <lineage>
        <taxon>Bacteria</taxon>
        <taxon>Bacillati</taxon>
        <taxon>Actinomycetota</taxon>
        <taxon>Actinomycetes</taxon>
        <taxon>Micromonosporales</taxon>
        <taxon>Micromonosporaceae</taxon>
        <taxon>Virgisporangium</taxon>
    </lineage>
</organism>
<sequence length="129" mass="14151">MLVRTYTHAWNMRVRIYAFDDVRLPLRNGVSVPQLLAGIGAAIIWVPLCLLVDVGQFIENAGLAFLAYVGPPVFVMLQADRPVAHEKTIEEVLGSMVARAGEPKTLSALAAAEPTRPVMLTASRWIPDR</sequence>
<evidence type="ECO:0000313" key="2">
    <source>
        <dbReference type="EMBL" id="GIJ51902.1"/>
    </source>
</evidence>
<protein>
    <submittedName>
        <fullName evidence="2">Uncharacterized protein</fullName>
    </submittedName>
</protein>
<dbReference type="InterPro" id="IPR025608">
    <property type="entry name" value="TcpE"/>
</dbReference>
<dbReference type="Pfam" id="PF12648">
    <property type="entry name" value="TcpE"/>
    <property type="match status" value="1"/>
</dbReference>
<dbReference type="RefSeq" id="WP_203905299.1">
    <property type="nucleotide sequence ID" value="NZ_BOPF01000057.1"/>
</dbReference>
<feature type="transmembrane region" description="Helical" evidence="1">
    <location>
        <begin position="61"/>
        <end position="79"/>
    </location>
</feature>
<gene>
    <name evidence="2" type="ORF">Val02_87880</name>
</gene>
<accession>A0A8J3YWD0</accession>
<keyword evidence="1" id="KW-0472">Membrane</keyword>
<comment type="caution">
    <text evidence="2">The sequence shown here is derived from an EMBL/GenBank/DDBJ whole genome shotgun (WGS) entry which is preliminary data.</text>
</comment>
<name>A0A8J3YWD0_9ACTN</name>
<feature type="transmembrane region" description="Helical" evidence="1">
    <location>
        <begin position="35"/>
        <end position="54"/>
    </location>
</feature>
<dbReference type="AlphaFoldDB" id="A0A8J3YWD0"/>
<keyword evidence="1" id="KW-1133">Transmembrane helix</keyword>
<proteinExistence type="predicted"/>
<evidence type="ECO:0000256" key="1">
    <source>
        <dbReference type="SAM" id="Phobius"/>
    </source>
</evidence>
<keyword evidence="1" id="KW-0812">Transmembrane</keyword>
<reference evidence="2" key="1">
    <citation type="submission" date="2021-01" db="EMBL/GenBank/DDBJ databases">
        <title>Whole genome shotgun sequence of Virgisporangium aliadipatigenens NBRC 105644.</title>
        <authorList>
            <person name="Komaki H."/>
            <person name="Tamura T."/>
        </authorList>
    </citation>
    <scope>NUCLEOTIDE SEQUENCE</scope>
    <source>
        <strain evidence="2">NBRC 105644</strain>
    </source>
</reference>